<sequence length="820" mass="89208">MAYLSEDRIMAIYEAAVASGLAAQQDALVAGLPTAYVAILPAPVQPAARLLQTLHAMNALPALADGTVPLMTWLRNARMLAATLPQGRVFEDSLAQLVGTAARAASGAAPATQARAKESACSPGSTKTGSTPAAASGVTIGGSVSESVVVVGGSNSISIVPLSSDAPPSEERAHLRDTNNVSRGRIDTATAIGTCIAFLGALVARWLERPCMSLAILGAVGVAFLIGQYIDSIHRFALRNHLLRLGDWLQRAGMTDLVGLADWFLDKVYGRELFSRRALLITLILVASLMIPIGVVTIITAVIELGDPWIPLLTQTTLFITPSLFTFTLVSYSSLWLTRTMLRSIQISPSWPRLLRGFVLGAVVLAGVSYVAFELTPYRLLTVTYDGGAAHFRSLLVPAVEHLGMLASGAIQVDRLHLSGGLPVFFASLAWTALVALFPLIVLLSILASAFAHRITGRLVLPLGGRLARTIAGDPAGPLSRLYLPAVAAAAIWSFESLRTPEPPMNLSWSAVSTGEYEIGAPETSPMHAIDQPRRRTNLTWAFEITQTEIPQDWWLWIWNQNPQQARRWKLPRRPWTYIGDELPVETVSWCETARFLNLWSLVESRTPVYCSGDSCVPDEGPGFRAGAGLDGCEAGAVIHVRWTADGYRLPTADEWEIAARGQSTTEYWPGDTFDDLSRVGWHNRNSPLHPMPVGLKPPNPFGLRDVHGNVWEWVWDEFRVPHSWAAELDAMQRGEKPSQGNGLHDVTSDAQMALLKEGSTNFRLLQAAKQQSRLPMRCTRGGGYLANEWYSRSAGPYLGNNVRMRRSDIGFRAVRRAAP</sequence>
<evidence type="ECO:0000313" key="6">
    <source>
        <dbReference type="Proteomes" id="UP000295497"/>
    </source>
</evidence>
<keyword evidence="2" id="KW-1133">Transmembrane helix</keyword>
<accession>A0A4P2QUD9</accession>
<feature type="transmembrane region" description="Helical" evidence="2">
    <location>
        <begin position="212"/>
        <end position="230"/>
    </location>
</feature>
<dbReference type="Pfam" id="PF19957">
    <property type="entry name" value="EAD5"/>
    <property type="match status" value="1"/>
</dbReference>
<feature type="transmembrane region" description="Helical" evidence="2">
    <location>
        <begin position="354"/>
        <end position="373"/>
    </location>
</feature>
<dbReference type="InterPro" id="IPR005532">
    <property type="entry name" value="SUMF_dom"/>
</dbReference>
<dbReference type="RefSeq" id="WP_129577059.1">
    <property type="nucleotide sequence ID" value="NZ_CP012672.1"/>
</dbReference>
<dbReference type="Pfam" id="PF03781">
    <property type="entry name" value="FGE-sulfatase"/>
    <property type="match status" value="1"/>
</dbReference>
<feature type="domain" description="Effector-associated" evidence="4">
    <location>
        <begin position="3"/>
        <end position="112"/>
    </location>
</feature>
<dbReference type="SUPFAM" id="SSF56436">
    <property type="entry name" value="C-type lectin-like"/>
    <property type="match status" value="1"/>
</dbReference>
<dbReference type="InterPro" id="IPR051043">
    <property type="entry name" value="Sulfatase_Mod_Factor_Kinase"/>
</dbReference>
<dbReference type="Gene3D" id="3.90.1580.10">
    <property type="entry name" value="paralog of FGE (formylglycine-generating enzyme)"/>
    <property type="match status" value="1"/>
</dbReference>
<dbReference type="InterPro" id="IPR016187">
    <property type="entry name" value="CTDL_fold"/>
</dbReference>
<dbReference type="GO" id="GO:0120147">
    <property type="term" value="F:formylglycine-generating oxidase activity"/>
    <property type="evidence" value="ECO:0007669"/>
    <property type="project" value="TreeGrafter"/>
</dbReference>
<evidence type="ECO:0000259" key="4">
    <source>
        <dbReference type="Pfam" id="PF19957"/>
    </source>
</evidence>
<dbReference type="InterPro" id="IPR042095">
    <property type="entry name" value="SUMF_sf"/>
</dbReference>
<dbReference type="InterPro" id="IPR045432">
    <property type="entry name" value="EAD5"/>
</dbReference>
<keyword evidence="2" id="KW-0472">Membrane</keyword>
<dbReference type="PANTHER" id="PTHR23150:SF19">
    <property type="entry name" value="FORMYLGLYCINE-GENERATING ENZYME"/>
    <property type="match status" value="1"/>
</dbReference>
<dbReference type="AlphaFoldDB" id="A0A4P2QUD9"/>
<gene>
    <name evidence="5" type="ORF">SOCE836_059100</name>
</gene>
<dbReference type="EMBL" id="CP012672">
    <property type="protein sequence ID" value="AUX33746.1"/>
    <property type="molecule type" value="Genomic_DNA"/>
</dbReference>
<feature type="domain" description="Sulfatase-modifying factor enzyme-like" evidence="3">
    <location>
        <begin position="511"/>
        <end position="816"/>
    </location>
</feature>
<name>A0A4P2QUD9_SORCE</name>
<evidence type="ECO:0000313" key="5">
    <source>
        <dbReference type="EMBL" id="AUX33746.1"/>
    </source>
</evidence>
<feature type="transmembrane region" description="Helical" evidence="2">
    <location>
        <begin position="424"/>
        <end position="448"/>
    </location>
</feature>
<feature type="transmembrane region" description="Helical" evidence="2">
    <location>
        <begin position="309"/>
        <end position="333"/>
    </location>
</feature>
<evidence type="ECO:0000259" key="3">
    <source>
        <dbReference type="Pfam" id="PF03781"/>
    </source>
</evidence>
<feature type="compositionally biased region" description="Polar residues" evidence="1">
    <location>
        <begin position="122"/>
        <end position="133"/>
    </location>
</feature>
<proteinExistence type="predicted"/>
<evidence type="ECO:0000256" key="1">
    <source>
        <dbReference type="SAM" id="MobiDB-lite"/>
    </source>
</evidence>
<feature type="transmembrane region" description="Helical" evidence="2">
    <location>
        <begin position="186"/>
        <end position="206"/>
    </location>
</feature>
<dbReference type="Proteomes" id="UP000295497">
    <property type="component" value="Chromosome"/>
</dbReference>
<feature type="region of interest" description="Disordered" evidence="1">
    <location>
        <begin position="108"/>
        <end position="136"/>
    </location>
</feature>
<dbReference type="PANTHER" id="PTHR23150">
    <property type="entry name" value="SULFATASE MODIFYING FACTOR 1, 2"/>
    <property type="match status" value="1"/>
</dbReference>
<feature type="transmembrane region" description="Helical" evidence="2">
    <location>
        <begin position="278"/>
        <end position="303"/>
    </location>
</feature>
<organism evidence="5 6">
    <name type="scientific">Sorangium cellulosum</name>
    <name type="common">Polyangium cellulosum</name>
    <dbReference type="NCBI Taxonomy" id="56"/>
    <lineage>
        <taxon>Bacteria</taxon>
        <taxon>Pseudomonadati</taxon>
        <taxon>Myxococcota</taxon>
        <taxon>Polyangia</taxon>
        <taxon>Polyangiales</taxon>
        <taxon>Polyangiaceae</taxon>
        <taxon>Sorangium</taxon>
    </lineage>
</organism>
<keyword evidence="2" id="KW-0812">Transmembrane</keyword>
<protein>
    <submittedName>
        <fullName evidence="5">Uncharacterized protein</fullName>
    </submittedName>
</protein>
<evidence type="ECO:0000256" key="2">
    <source>
        <dbReference type="SAM" id="Phobius"/>
    </source>
</evidence>
<reference evidence="5 6" key="1">
    <citation type="submission" date="2015-09" db="EMBL/GenBank/DDBJ databases">
        <title>Sorangium comparison.</title>
        <authorList>
            <person name="Zaburannyi N."/>
            <person name="Bunk B."/>
            <person name="Overmann J."/>
            <person name="Mueller R."/>
        </authorList>
    </citation>
    <scope>NUCLEOTIDE SEQUENCE [LARGE SCALE GENOMIC DNA]</scope>
    <source>
        <strain evidence="5 6">So ce836</strain>
    </source>
</reference>